<sequence length="162" mass="18825">IKECQGKFSAQVALVHVFILTPSILVSEAWAQDIKEAMEKDNQLCMHKQIEKQPGQTTFLTNMLYQIVECTEYIYDRWKECNDQQIQQEEWSAIKPKKRCQIMRQLQTTECSHDARTAVVPPIVKWWGDDLLDFKTVAMATVMLELRVIAYACHLPLPPWVA</sequence>
<gene>
    <name evidence="1" type="ORF">H4S07_002868</name>
</gene>
<dbReference type="EMBL" id="JANBUP010000805">
    <property type="protein sequence ID" value="KAJ2810098.1"/>
    <property type="molecule type" value="Genomic_DNA"/>
</dbReference>
<keyword evidence="2" id="KW-1185">Reference proteome</keyword>
<evidence type="ECO:0000313" key="2">
    <source>
        <dbReference type="Proteomes" id="UP001140096"/>
    </source>
</evidence>
<name>A0ACC1LJH4_9FUNG</name>
<reference evidence="1" key="1">
    <citation type="submission" date="2022-07" db="EMBL/GenBank/DDBJ databases">
        <title>Phylogenomic reconstructions and comparative analyses of Kickxellomycotina fungi.</title>
        <authorList>
            <person name="Reynolds N.K."/>
            <person name="Stajich J.E."/>
            <person name="Barry K."/>
            <person name="Grigoriev I.V."/>
            <person name="Crous P."/>
            <person name="Smith M.E."/>
        </authorList>
    </citation>
    <scope>NUCLEOTIDE SEQUENCE</scope>
    <source>
        <strain evidence="1">CBS 102833</strain>
    </source>
</reference>
<dbReference type="Proteomes" id="UP001140096">
    <property type="component" value="Unassembled WGS sequence"/>
</dbReference>
<accession>A0ACC1LJH4</accession>
<comment type="caution">
    <text evidence="1">The sequence shown here is derived from an EMBL/GenBank/DDBJ whole genome shotgun (WGS) entry which is preliminary data.</text>
</comment>
<feature type="non-terminal residue" evidence="1">
    <location>
        <position position="1"/>
    </location>
</feature>
<organism evidence="1 2">
    <name type="scientific">Coemansia furcata</name>
    <dbReference type="NCBI Taxonomy" id="417177"/>
    <lineage>
        <taxon>Eukaryota</taxon>
        <taxon>Fungi</taxon>
        <taxon>Fungi incertae sedis</taxon>
        <taxon>Zoopagomycota</taxon>
        <taxon>Kickxellomycotina</taxon>
        <taxon>Kickxellomycetes</taxon>
        <taxon>Kickxellales</taxon>
        <taxon>Kickxellaceae</taxon>
        <taxon>Coemansia</taxon>
    </lineage>
</organism>
<protein>
    <submittedName>
        <fullName evidence="1">Uncharacterized protein</fullName>
    </submittedName>
</protein>
<evidence type="ECO:0000313" key="1">
    <source>
        <dbReference type="EMBL" id="KAJ2810098.1"/>
    </source>
</evidence>
<proteinExistence type="predicted"/>